<sequence>MIELRNVEVVKNGRRLFETLNWTIKPNEHWVIAGPNGSGKTILLELIAGNAHAAHGEVVYDFVNGNTWDERFIQRKQNVHYIPAHAIQTFLQHHELFYQQRYYSIGDERIPRVRDLFGDDVARLHALDFPPSFNIDGLLDIEVTRLSNGQLKKVLILKNLVRDLPKVLLFDYPFEGLDHASRNDLIVFMDHLAITYGIQVVLVDHEHHLPAVINRKLVLNQFKIVSEEEVRHQPASVIPNDTIYSYTNGSGTPVAEMKNVTIRYGEKEIISNLNWKIYAGERWALTGRNGSGKTTLFSLIFADHPMAYSQKVYLFGKRRGSGESIWDIKNRINYLGPELISYLNPQHITMTVKEYMLGQQKTMSVAALERVIAFFDAQSFIAKPVKQLSSGQLQLTLIMLSLLSDKELILLDEPFQFLDTNTKDRVSQYLQEHLHEDTTLVLITHYEQDIARWTKQRLHLQR</sequence>
<dbReference type="RefSeq" id="WP_377575938.1">
    <property type="nucleotide sequence ID" value="NZ_JBHTKA010000001.1"/>
</dbReference>
<keyword evidence="2 4" id="KW-0067">ATP-binding</keyword>
<accession>A0ABW3JXM9</accession>
<proteinExistence type="predicted"/>
<dbReference type="Gene3D" id="3.40.50.300">
    <property type="entry name" value="P-loop containing nucleotide triphosphate hydrolases"/>
    <property type="match status" value="2"/>
</dbReference>
<dbReference type="CDD" id="cd00267">
    <property type="entry name" value="ABC_ATPase"/>
    <property type="match status" value="1"/>
</dbReference>
<comment type="caution">
    <text evidence="4">The sequence shown here is derived from an EMBL/GenBank/DDBJ whole genome shotgun (WGS) entry which is preliminary data.</text>
</comment>
<feature type="domain" description="ABC transporter" evidence="3">
    <location>
        <begin position="255"/>
        <end position="462"/>
    </location>
</feature>
<evidence type="ECO:0000313" key="5">
    <source>
        <dbReference type="Proteomes" id="UP001597112"/>
    </source>
</evidence>
<keyword evidence="1" id="KW-0547">Nucleotide-binding</keyword>
<dbReference type="InterPro" id="IPR027417">
    <property type="entry name" value="P-loop_NTPase"/>
</dbReference>
<gene>
    <name evidence="4" type="ORF">ACFQ21_05455</name>
</gene>
<dbReference type="InterPro" id="IPR003439">
    <property type="entry name" value="ABC_transporter-like_ATP-bd"/>
</dbReference>
<dbReference type="InterPro" id="IPR003593">
    <property type="entry name" value="AAA+_ATPase"/>
</dbReference>
<organism evidence="4 5">
    <name type="scientific">Ohtaekwangia kribbensis</name>
    <dbReference type="NCBI Taxonomy" id="688913"/>
    <lineage>
        <taxon>Bacteria</taxon>
        <taxon>Pseudomonadati</taxon>
        <taxon>Bacteroidota</taxon>
        <taxon>Cytophagia</taxon>
        <taxon>Cytophagales</taxon>
        <taxon>Fulvivirgaceae</taxon>
        <taxon>Ohtaekwangia</taxon>
    </lineage>
</organism>
<dbReference type="EMBL" id="JBHTKA010000001">
    <property type="protein sequence ID" value="MFD0998740.1"/>
    <property type="molecule type" value="Genomic_DNA"/>
</dbReference>
<evidence type="ECO:0000313" key="4">
    <source>
        <dbReference type="EMBL" id="MFD0998740.1"/>
    </source>
</evidence>
<dbReference type="PROSITE" id="PS50893">
    <property type="entry name" value="ABC_TRANSPORTER_2"/>
    <property type="match status" value="2"/>
</dbReference>
<dbReference type="Proteomes" id="UP001597112">
    <property type="component" value="Unassembled WGS sequence"/>
</dbReference>
<reference evidence="5" key="1">
    <citation type="journal article" date="2019" name="Int. J. Syst. Evol. Microbiol.">
        <title>The Global Catalogue of Microorganisms (GCM) 10K type strain sequencing project: providing services to taxonomists for standard genome sequencing and annotation.</title>
        <authorList>
            <consortium name="The Broad Institute Genomics Platform"/>
            <consortium name="The Broad Institute Genome Sequencing Center for Infectious Disease"/>
            <person name="Wu L."/>
            <person name="Ma J."/>
        </authorList>
    </citation>
    <scope>NUCLEOTIDE SEQUENCE [LARGE SCALE GENOMIC DNA]</scope>
    <source>
        <strain evidence="5">CCUG 58938</strain>
    </source>
</reference>
<feature type="domain" description="ABC transporter" evidence="3">
    <location>
        <begin position="2"/>
        <end position="247"/>
    </location>
</feature>
<dbReference type="SMART" id="SM00382">
    <property type="entry name" value="AAA"/>
    <property type="match status" value="2"/>
</dbReference>
<protein>
    <submittedName>
        <fullName evidence="4">ATP-binding cassette domain-containing protein</fullName>
    </submittedName>
</protein>
<dbReference type="PANTHER" id="PTHR43158">
    <property type="entry name" value="SKFA PEPTIDE EXPORT ATP-BINDING PROTEIN SKFE"/>
    <property type="match status" value="1"/>
</dbReference>
<dbReference type="SUPFAM" id="SSF52540">
    <property type="entry name" value="P-loop containing nucleoside triphosphate hydrolases"/>
    <property type="match status" value="2"/>
</dbReference>
<name>A0ABW3JXM9_9BACT</name>
<keyword evidence="5" id="KW-1185">Reference proteome</keyword>
<evidence type="ECO:0000259" key="3">
    <source>
        <dbReference type="PROSITE" id="PS50893"/>
    </source>
</evidence>
<evidence type="ECO:0000256" key="2">
    <source>
        <dbReference type="ARBA" id="ARBA00022840"/>
    </source>
</evidence>
<dbReference type="PANTHER" id="PTHR43158:SF2">
    <property type="entry name" value="SKFA PEPTIDE EXPORT ATP-BINDING PROTEIN SKFE"/>
    <property type="match status" value="1"/>
</dbReference>
<dbReference type="Pfam" id="PF00005">
    <property type="entry name" value="ABC_tran"/>
    <property type="match status" value="2"/>
</dbReference>
<dbReference type="GO" id="GO:0005524">
    <property type="term" value="F:ATP binding"/>
    <property type="evidence" value="ECO:0007669"/>
    <property type="project" value="UniProtKB-KW"/>
</dbReference>
<evidence type="ECO:0000256" key="1">
    <source>
        <dbReference type="ARBA" id="ARBA00022741"/>
    </source>
</evidence>